<dbReference type="PANTHER" id="PTHR35400">
    <property type="entry name" value="SLR1083 PROTEIN"/>
    <property type="match status" value="1"/>
</dbReference>
<protein>
    <recommendedName>
        <fullName evidence="1">Putative restriction endonuclease domain-containing protein</fullName>
    </recommendedName>
</protein>
<evidence type="ECO:0000313" key="3">
    <source>
        <dbReference type="Proteomes" id="UP000317835"/>
    </source>
</evidence>
<dbReference type="AlphaFoldDB" id="A0A518HBV7"/>
<dbReference type="RefSeq" id="WP_231749324.1">
    <property type="nucleotide sequence ID" value="NZ_CP036426.1"/>
</dbReference>
<dbReference type="EMBL" id="CP036426">
    <property type="protein sequence ID" value="QDV38353.1"/>
    <property type="molecule type" value="Genomic_DNA"/>
</dbReference>
<dbReference type="InterPro" id="IPR008538">
    <property type="entry name" value="Uma2"/>
</dbReference>
<proteinExistence type="predicted"/>
<dbReference type="Proteomes" id="UP000317835">
    <property type="component" value="Chromosome"/>
</dbReference>
<reference evidence="2 3" key="1">
    <citation type="submission" date="2019-02" db="EMBL/GenBank/DDBJ databases">
        <title>Deep-cultivation of Planctomycetes and their phenomic and genomic characterization uncovers novel biology.</title>
        <authorList>
            <person name="Wiegand S."/>
            <person name="Jogler M."/>
            <person name="Boedeker C."/>
            <person name="Pinto D."/>
            <person name="Vollmers J."/>
            <person name="Rivas-Marin E."/>
            <person name="Kohn T."/>
            <person name="Peeters S.H."/>
            <person name="Heuer A."/>
            <person name="Rast P."/>
            <person name="Oberbeckmann S."/>
            <person name="Bunk B."/>
            <person name="Jeske O."/>
            <person name="Meyerdierks A."/>
            <person name="Storesund J.E."/>
            <person name="Kallscheuer N."/>
            <person name="Luecker S."/>
            <person name="Lage O.M."/>
            <person name="Pohl T."/>
            <person name="Merkel B.J."/>
            <person name="Hornburger P."/>
            <person name="Mueller R.-W."/>
            <person name="Bruemmer F."/>
            <person name="Labrenz M."/>
            <person name="Spormann A.M."/>
            <person name="Op den Camp H."/>
            <person name="Overmann J."/>
            <person name="Amann R."/>
            <person name="Jetten M.S.M."/>
            <person name="Mascher T."/>
            <person name="Medema M.H."/>
            <person name="Devos D.P."/>
            <person name="Kaster A.-K."/>
            <person name="Ovreas L."/>
            <person name="Rohde M."/>
            <person name="Galperin M.Y."/>
            <person name="Jogler C."/>
        </authorList>
    </citation>
    <scope>NUCLEOTIDE SEQUENCE [LARGE SCALE GENOMIC DNA]</scope>
    <source>
        <strain evidence="2 3">ElP</strain>
    </source>
</reference>
<feature type="domain" description="Putative restriction endonuclease" evidence="1">
    <location>
        <begin position="29"/>
        <end position="173"/>
    </location>
</feature>
<dbReference type="Gene3D" id="3.90.1570.10">
    <property type="entry name" value="tt1808, chain A"/>
    <property type="match status" value="1"/>
</dbReference>
<dbReference type="SUPFAM" id="SSF52980">
    <property type="entry name" value="Restriction endonuclease-like"/>
    <property type="match status" value="1"/>
</dbReference>
<evidence type="ECO:0000313" key="2">
    <source>
        <dbReference type="EMBL" id="QDV38353.1"/>
    </source>
</evidence>
<gene>
    <name evidence="2" type="ORF">ElP_63050</name>
</gene>
<organism evidence="2 3">
    <name type="scientific">Tautonia plasticadhaerens</name>
    <dbReference type="NCBI Taxonomy" id="2527974"/>
    <lineage>
        <taxon>Bacteria</taxon>
        <taxon>Pseudomonadati</taxon>
        <taxon>Planctomycetota</taxon>
        <taxon>Planctomycetia</taxon>
        <taxon>Isosphaerales</taxon>
        <taxon>Isosphaeraceae</taxon>
        <taxon>Tautonia</taxon>
    </lineage>
</organism>
<dbReference type="KEGG" id="tpla:ElP_63050"/>
<keyword evidence="3" id="KW-1185">Reference proteome</keyword>
<dbReference type="PANTHER" id="PTHR35400:SF3">
    <property type="entry name" value="SLL1072 PROTEIN"/>
    <property type="match status" value="1"/>
</dbReference>
<evidence type="ECO:0000259" key="1">
    <source>
        <dbReference type="Pfam" id="PF05685"/>
    </source>
</evidence>
<dbReference type="InterPro" id="IPR011335">
    <property type="entry name" value="Restrct_endonuc-II-like"/>
</dbReference>
<name>A0A518HBV7_9BACT</name>
<dbReference type="Pfam" id="PF05685">
    <property type="entry name" value="Uma2"/>
    <property type="match status" value="1"/>
</dbReference>
<dbReference type="CDD" id="cd06260">
    <property type="entry name" value="DUF820-like"/>
    <property type="match status" value="1"/>
</dbReference>
<accession>A0A518HBV7</accession>
<sequence length="179" mass="19252">MSTTRRDPRRTLPPLVPGQRVDLPTFHERSEAMPPGTRAELIGGVVRMPSPVFDDHAEADHAVTFWLVSYKRATPGLRSGSNASTILGPDAEVQPDSQLRLPAEAGGRARVDGGYITGPPELVVEVSGSSRPYDLGKKKDAYERAGVPEYVVVGLDPPAVRWFVLRGGTYADLPPAPTA</sequence>
<dbReference type="InterPro" id="IPR012296">
    <property type="entry name" value="Nuclease_put_TT1808"/>
</dbReference>